<dbReference type="EnsemblPlants" id="Kaladp0058s0424.1.v1.1">
    <property type="protein sequence ID" value="Kaladp0058s0424.1.v1.1.CDS.1"/>
    <property type="gene ID" value="Kaladp0058s0424.v1.1"/>
</dbReference>
<dbReference type="AlphaFoldDB" id="A0A7N0U9B6"/>
<proteinExistence type="predicted"/>
<accession>A0A7N0U9B6</accession>
<keyword evidence="2" id="KW-1185">Reference proteome</keyword>
<sequence>MFPASMSDMADEPEAYLDGWSKFLVGRGGRMIKIRRTIQRFPDGWINLRIA</sequence>
<dbReference type="Gramene" id="Kaladp0058s0424.1.v1.1">
    <property type="protein sequence ID" value="Kaladp0058s0424.1.v1.1.CDS.1"/>
    <property type="gene ID" value="Kaladp0058s0424.v1.1"/>
</dbReference>
<reference evidence="1" key="1">
    <citation type="submission" date="2021-01" db="UniProtKB">
        <authorList>
            <consortium name="EnsemblPlants"/>
        </authorList>
    </citation>
    <scope>IDENTIFICATION</scope>
</reference>
<dbReference type="Proteomes" id="UP000594263">
    <property type="component" value="Unplaced"/>
</dbReference>
<organism evidence="1 2">
    <name type="scientific">Kalanchoe fedtschenkoi</name>
    <name type="common">Lavender scallops</name>
    <name type="synonym">South American air plant</name>
    <dbReference type="NCBI Taxonomy" id="63787"/>
    <lineage>
        <taxon>Eukaryota</taxon>
        <taxon>Viridiplantae</taxon>
        <taxon>Streptophyta</taxon>
        <taxon>Embryophyta</taxon>
        <taxon>Tracheophyta</taxon>
        <taxon>Spermatophyta</taxon>
        <taxon>Magnoliopsida</taxon>
        <taxon>eudicotyledons</taxon>
        <taxon>Gunneridae</taxon>
        <taxon>Pentapetalae</taxon>
        <taxon>Saxifragales</taxon>
        <taxon>Crassulaceae</taxon>
        <taxon>Kalanchoe</taxon>
    </lineage>
</organism>
<name>A0A7N0U9B6_KALFE</name>
<protein>
    <submittedName>
        <fullName evidence="1">Uncharacterized protein</fullName>
    </submittedName>
</protein>
<evidence type="ECO:0000313" key="2">
    <source>
        <dbReference type="Proteomes" id="UP000594263"/>
    </source>
</evidence>
<evidence type="ECO:0000313" key="1">
    <source>
        <dbReference type="EnsemblPlants" id="Kaladp0058s0424.1.v1.1.CDS.1"/>
    </source>
</evidence>